<dbReference type="Proteomes" id="UP001057402">
    <property type="component" value="Chromosome 3"/>
</dbReference>
<proteinExistence type="predicted"/>
<comment type="caution">
    <text evidence="1">The sequence shown here is derived from an EMBL/GenBank/DDBJ whole genome shotgun (WGS) entry which is preliminary data.</text>
</comment>
<organism evidence="1 2">
    <name type="scientific">Melastoma candidum</name>
    <dbReference type="NCBI Taxonomy" id="119954"/>
    <lineage>
        <taxon>Eukaryota</taxon>
        <taxon>Viridiplantae</taxon>
        <taxon>Streptophyta</taxon>
        <taxon>Embryophyta</taxon>
        <taxon>Tracheophyta</taxon>
        <taxon>Spermatophyta</taxon>
        <taxon>Magnoliopsida</taxon>
        <taxon>eudicotyledons</taxon>
        <taxon>Gunneridae</taxon>
        <taxon>Pentapetalae</taxon>
        <taxon>rosids</taxon>
        <taxon>malvids</taxon>
        <taxon>Myrtales</taxon>
        <taxon>Melastomataceae</taxon>
        <taxon>Melastomatoideae</taxon>
        <taxon>Melastomateae</taxon>
        <taxon>Melastoma</taxon>
    </lineage>
</organism>
<gene>
    <name evidence="1" type="ORF">MLD38_005715</name>
</gene>
<reference evidence="2" key="1">
    <citation type="journal article" date="2023" name="Front. Plant Sci.">
        <title>Chromosomal-level genome assembly of Melastoma candidum provides insights into trichome evolution.</title>
        <authorList>
            <person name="Zhong Y."/>
            <person name="Wu W."/>
            <person name="Sun C."/>
            <person name="Zou P."/>
            <person name="Liu Y."/>
            <person name="Dai S."/>
            <person name="Zhou R."/>
        </authorList>
    </citation>
    <scope>NUCLEOTIDE SEQUENCE [LARGE SCALE GENOMIC DNA]</scope>
</reference>
<name>A0ACB9RPQ6_9MYRT</name>
<evidence type="ECO:0000313" key="1">
    <source>
        <dbReference type="EMBL" id="KAI4379413.1"/>
    </source>
</evidence>
<accession>A0ACB9RPQ6</accession>
<evidence type="ECO:0000313" key="2">
    <source>
        <dbReference type="Proteomes" id="UP001057402"/>
    </source>
</evidence>
<keyword evidence="2" id="KW-1185">Reference proteome</keyword>
<protein>
    <submittedName>
        <fullName evidence="1">Uncharacterized protein</fullName>
    </submittedName>
</protein>
<sequence>MVRKGSERGFRENGGVGIGYGRYSRQGKGGNLKLGSALENLGGRGSDDDDDGMLENGDFRGAIEAYDLARKDGVDLEQYHYAVVLYLCASAATGVVRTAKSGTGSRTLNSLELSDNSLAVETAGTVKSEHGNGEKVYYLLHKLRTSSWKVTPDTANLIEKWFSGPIASILGKIEWDVKEIKEAMEYGGGGWHGKDLDPVETEKFAQSVASIAIKREKNSFEKFQVPKPSGYIIMVLLKL</sequence>
<dbReference type="EMBL" id="CM042882">
    <property type="protein sequence ID" value="KAI4379413.1"/>
    <property type="molecule type" value="Genomic_DNA"/>
</dbReference>